<gene>
    <name evidence="7" type="ORF">D3874_08730</name>
</gene>
<keyword evidence="5" id="KW-1133">Transmembrane helix</keyword>
<accession>A0A418WAW9</accession>
<dbReference type="Gene3D" id="1.10.10.10">
    <property type="entry name" value="Winged helix-like DNA-binding domain superfamily/Winged helix DNA-binding domain"/>
    <property type="match status" value="1"/>
</dbReference>
<evidence type="ECO:0000259" key="6">
    <source>
        <dbReference type="PROSITE" id="PS50931"/>
    </source>
</evidence>
<evidence type="ECO:0000256" key="5">
    <source>
        <dbReference type="SAM" id="Phobius"/>
    </source>
</evidence>
<dbReference type="PROSITE" id="PS50931">
    <property type="entry name" value="HTH_LYSR"/>
    <property type="match status" value="1"/>
</dbReference>
<keyword evidence="4" id="KW-0804">Transcription</keyword>
<evidence type="ECO:0000313" key="8">
    <source>
        <dbReference type="Proteomes" id="UP000284605"/>
    </source>
</evidence>
<keyword evidence="8" id="KW-1185">Reference proteome</keyword>
<protein>
    <submittedName>
        <fullName evidence="7">LysR family transcriptional regulator</fullName>
    </submittedName>
</protein>
<dbReference type="CDD" id="cd05466">
    <property type="entry name" value="PBP2_LTTR_substrate"/>
    <property type="match status" value="1"/>
</dbReference>
<name>A0A418WAW9_9PROT</name>
<dbReference type="OrthoDB" id="9815174at2"/>
<dbReference type="InterPro" id="IPR000847">
    <property type="entry name" value="LysR_HTH_N"/>
</dbReference>
<dbReference type="Pfam" id="PF03466">
    <property type="entry name" value="LysR_substrate"/>
    <property type="match status" value="1"/>
</dbReference>
<comment type="similarity">
    <text evidence="1">Belongs to the LysR transcriptional regulatory family.</text>
</comment>
<dbReference type="GO" id="GO:0003700">
    <property type="term" value="F:DNA-binding transcription factor activity"/>
    <property type="evidence" value="ECO:0007669"/>
    <property type="project" value="InterPro"/>
</dbReference>
<dbReference type="Pfam" id="PF00126">
    <property type="entry name" value="HTH_1"/>
    <property type="match status" value="1"/>
</dbReference>
<dbReference type="GO" id="GO:0003677">
    <property type="term" value="F:DNA binding"/>
    <property type="evidence" value="ECO:0007669"/>
    <property type="project" value="UniProtKB-KW"/>
</dbReference>
<keyword evidence="3" id="KW-0238">DNA-binding</keyword>
<dbReference type="PRINTS" id="PR00039">
    <property type="entry name" value="HTHLYSR"/>
</dbReference>
<dbReference type="EMBL" id="QYUK01000011">
    <property type="protein sequence ID" value="RJF87098.1"/>
    <property type="molecule type" value="Genomic_DNA"/>
</dbReference>
<dbReference type="Proteomes" id="UP000284605">
    <property type="component" value="Unassembled WGS sequence"/>
</dbReference>
<evidence type="ECO:0000256" key="3">
    <source>
        <dbReference type="ARBA" id="ARBA00023125"/>
    </source>
</evidence>
<keyword evidence="2" id="KW-0805">Transcription regulation</keyword>
<keyword evidence="5" id="KW-0472">Membrane</keyword>
<reference evidence="7 8" key="1">
    <citation type="submission" date="2018-09" db="EMBL/GenBank/DDBJ databases">
        <authorList>
            <person name="Zhu H."/>
        </authorList>
    </citation>
    <scope>NUCLEOTIDE SEQUENCE [LARGE SCALE GENOMIC DNA]</scope>
    <source>
        <strain evidence="7 8">K1W22B-8</strain>
    </source>
</reference>
<dbReference type="PANTHER" id="PTHR30346:SF0">
    <property type="entry name" value="HCA OPERON TRANSCRIPTIONAL ACTIVATOR HCAR"/>
    <property type="match status" value="1"/>
</dbReference>
<dbReference type="PANTHER" id="PTHR30346">
    <property type="entry name" value="TRANSCRIPTIONAL DUAL REGULATOR HCAR-RELATED"/>
    <property type="match status" value="1"/>
</dbReference>
<feature type="transmembrane region" description="Helical" evidence="5">
    <location>
        <begin position="33"/>
        <end position="56"/>
    </location>
</feature>
<dbReference type="SUPFAM" id="SSF53850">
    <property type="entry name" value="Periplasmic binding protein-like II"/>
    <property type="match status" value="1"/>
</dbReference>
<evidence type="ECO:0000256" key="1">
    <source>
        <dbReference type="ARBA" id="ARBA00009437"/>
    </source>
</evidence>
<dbReference type="Gene3D" id="3.40.190.290">
    <property type="match status" value="1"/>
</dbReference>
<evidence type="ECO:0000256" key="2">
    <source>
        <dbReference type="ARBA" id="ARBA00023015"/>
    </source>
</evidence>
<dbReference type="AlphaFoldDB" id="A0A418WAW9"/>
<dbReference type="InterPro" id="IPR005119">
    <property type="entry name" value="LysR_subst-bd"/>
</dbReference>
<dbReference type="FunFam" id="1.10.10.10:FF:000001">
    <property type="entry name" value="LysR family transcriptional regulator"/>
    <property type="match status" value="1"/>
</dbReference>
<proteinExistence type="inferred from homology"/>
<evidence type="ECO:0000256" key="4">
    <source>
        <dbReference type="ARBA" id="ARBA00023163"/>
    </source>
</evidence>
<dbReference type="SUPFAM" id="SSF46785">
    <property type="entry name" value="Winged helix' DNA-binding domain"/>
    <property type="match status" value="1"/>
</dbReference>
<sequence>MALDTFRPVARRVWVRLARSVVWFSERRLDREVAVRVISAICLILLGLGFEALLSLGRISAGSVPKNRNGGKSCRFGNFAPAARQNLPARGVLPGKTCRLGNDCPAPFAVDRHRFRLYPARWQAGATAIVNFDIKAAVHFVAVAEEASFTRAAAKLGLAQPWLSQRIRLLEAQLGFALFTRTTRRIELTEKGHAFLAAARPLAQAAAALAQAARALGHADPARLRIGAPPYSARIPVRTKLVSDFMARHGDVSLELEIGWTPLLLERVLSGALDGAFGIGWLQPEGLRQVPICTLAVEFLLAADDPLAGTGPLPAAALAGRRVAVFTRGLYPQLFDVAFKPLAQAGAQLVQIVEFHEEPEADQRETPPLIVTDFGLGRSSLAKSVKRTRRPLQDSPPVPFSFFTRAEGATAPAERFWRLAQQYAQT</sequence>
<organism evidence="7 8">
    <name type="scientific">Oleomonas cavernae</name>
    <dbReference type="NCBI Taxonomy" id="2320859"/>
    <lineage>
        <taxon>Bacteria</taxon>
        <taxon>Pseudomonadati</taxon>
        <taxon>Pseudomonadota</taxon>
        <taxon>Alphaproteobacteria</taxon>
        <taxon>Acetobacterales</taxon>
        <taxon>Acetobacteraceae</taxon>
        <taxon>Oleomonas</taxon>
    </lineage>
</organism>
<dbReference type="InterPro" id="IPR036388">
    <property type="entry name" value="WH-like_DNA-bd_sf"/>
</dbReference>
<comment type="caution">
    <text evidence="7">The sequence shown here is derived from an EMBL/GenBank/DDBJ whole genome shotgun (WGS) entry which is preliminary data.</text>
</comment>
<feature type="domain" description="HTH lysR-type" evidence="6">
    <location>
        <begin position="132"/>
        <end position="189"/>
    </location>
</feature>
<evidence type="ECO:0000313" key="7">
    <source>
        <dbReference type="EMBL" id="RJF87098.1"/>
    </source>
</evidence>
<keyword evidence="5" id="KW-0812">Transmembrane</keyword>
<dbReference type="InterPro" id="IPR036390">
    <property type="entry name" value="WH_DNA-bd_sf"/>
</dbReference>
<dbReference type="GO" id="GO:0032993">
    <property type="term" value="C:protein-DNA complex"/>
    <property type="evidence" value="ECO:0007669"/>
    <property type="project" value="TreeGrafter"/>
</dbReference>